<evidence type="ECO:0000313" key="2">
    <source>
        <dbReference type="EMBL" id="AGK96527.1"/>
    </source>
</evidence>
<keyword evidence="1" id="KW-0472">Membrane</keyword>
<reference evidence="2 3" key="1">
    <citation type="submission" date="2012-01" db="EMBL/GenBank/DDBJ databases">
        <title>Complete sequence of chromosome of Clostridium pasteurianum BC1.</title>
        <authorList>
            <consortium name="US DOE Joint Genome Institute"/>
            <person name="Lucas S."/>
            <person name="Han J."/>
            <person name="Lapidus A."/>
            <person name="Cheng J.-F."/>
            <person name="Goodwin L."/>
            <person name="Pitluck S."/>
            <person name="Peters L."/>
            <person name="Mikhailova N."/>
            <person name="Teshima H."/>
            <person name="Detter J.C."/>
            <person name="Han C."/>
            <person name="Tapia R."/>
            <person name="Land M."/>
            <person name="Hauser L."/>
            <person name="Kyrpides N."/>
            <person name="Ivanova N."/>
            <person name="Pagani I."/>
            <person name="Dunn J."/>
            <person name="Taghavi S."/>
            <person name="Francis A."/>
            <person name="van der Lelie D."/>
            <person name="Woyke T."/>
        </authorList>
    </citation>
    <scope>NUCLEOTIDE SEQUENCE [LARGE SCALE GENOMIC DNA]</scope>
    <source>
        <strain evidence="2 3">BC1</strain>
    </source>
</reference>
<name>R4K0C9_CLOPA</name>
<keyword evidence="3" id="KW-1185">Reference proteome</keyword>
<dbReference type="AlphaFoldDB" id="R4K0C9"/>
<keyword evidence="1" id="KW-1133">Transmembrane helix</keyword>
<protein>
    <recommendedName>
        <fullName evidence="4">DUF1523 domain-containing protein</fullName>
    </recommendedName>
</protein>
<dbReference type="RefSeq" id="WP_015614846.1">
    <property type="nucleotide sequence ID" value="NC_021182.1"/>
</dbReference>
<sequence>MRRNKFYRFSFNRFRINKFKIIALMLGIIIMASIIMFFPHFFRNTYIVTISSKQVKRKDNKNVYLIYTQTENGDARVFEDTDSLLEFKFNSEDIYGALRINRTYEVKTYGFRIPLTAAYQNIVKVKGIR</sequence>
<dbReference type="HOGENOM" id="CLU_1945013_0_0_9"/>
<dbReference type="eggNOG" id="ENOG5030GQG">
    <property type="taxonomic scope" value="Bacteria"/>
</dbReference>
<gene>
    <name evidence="2" type="ORF">Clopa_1601</name>
</gene>
<dbReference type="OrthoDB" id="1908489at2"/>
<dbReference type="Pfam" id="PF07509">
    <property type="entry name" value="DUF1523"/>
    <property type="match status" value="1"/>
</dbReference>
<dbReference type="PATRIC" id="fig|86416.3.peg.1576"/>
<evidence type="ECO:0008006" key="4">
    <source>
        <dbReference type="Google" id="ProtNLM"/>
    </source>
</evidence>
<dbReference type="InterPro" id="IPR011088">
    <property type="entry name" value="Phage_phiNM3_A0EWY4"/>
</dbReference>
<dbReference type="EMBL" id="CP003261">
    <property type="protein sequence ID" value="AGK96527.1"/>
    <property type="molecule type" value="Genomic_DNA"/>
</dbReference>
<keyword evidence="1" id="KW-0812">Transmembrane</keyword>
<feature type="transmembrane region" description="Helical" evidence="1">
    <location>
        <begin position="21"/>
        <end position="42"/>
    </location>
</feature>
<dbReference type="KEGG" id="cpas:Clopa_1601"/>
<organism evidence="2 3">
    <name type="scientific">Clostridium pasteurianum BC1</name>
    <dbReference type="NCBI Taxonomy" id="86416"/>
    <lineage>
        <taxon>Bacteria</taxon>
        <taxon>Bacillati</taxon>
        <taxon>Bacillota</taxon>
        <taxon>Clostridia</taxon>
        <taxon>Eubacteriales</taxon>
        <taxon>Clostridiaceae</taxon>
        <taxon>Clostridium</taxon>
    </lineage>
</organism>
<dbReference type="Proteomes" id="UP000013523">
    <property type="component" value="Chromosome"/>
</dbReference>
<proteinExistence type="predicted"/>
<evidence type="ECO:0000256" key="1">
    <source>
        <dbReference type="SAM" id="Phobius"/>
    </source>
</evidence>
<evidence type="ECO:0000313" key="3">
    <source>
        <dbReference type="Proteomes" id="UP000013523"/>
    </source>
</evidence>
<accession>R4K0C9</accession>